<protein>
    <submittedName>
        <fullName evidence="2">VC0807 family protein</fullName>
    </submittedName>
</protein>
<feature type="transmembrane region" description="Helical" evidence="1">
    <location>
        <begin position="158"/>
        <end position="179"/>
    </location>
</feature>
<gene>
    <name evidence="2" type="ORF">ACFPIJ_09655</name>
</gene>
<feature type="transmembrane region" description="Helical" evidence="1">
    <location>
        <begin position="47"/>
        <end position="67"/>
    </location>
</feature>
<keyword evidence="1" id="KW-0812">Transmembrane</keyword>
<sequence>MTVESAPSVPRAGLRGALLSWVPTIVLNIVLPIVTYSVLTDRGVGEVPALLISGVWPVLETVLSLAIRRKIDEFSIFVLIFLGLGVVAALGFNSPRLLLIKESVVTGLFGVVLLGSLLAPRPLMFYFGRRFATNGTPESIDWWNGLWQYPNFRRTQRVITIVWGVAMCAEALLRIVLAYQLSTDAMVVVSNVLPYVVLVGLITWTITYGKRQARAAQAARAAVA</sequence>
<keyword evidence="1" id="KW-0472">Membrane</keyword>
<organism evidence="2 3">
    <name type="scientific">Dactylosporangium cerinum</name>
    <dbReference type="NCBI Taxonomy" id="1434730"/>
    <lineage>
        <taxon>Bacteria</taxon>
        <taxon>Bacillati</taxon>
        <taxon>Actinomycetota</taxon>
        <taxon>Actinomycetes</taxon>
        <taxon>Micromonosporales</taxon>
        <taxon>Micromonosporaceae</taxon>
        <taxon>Dactylosporangium</taxon>
    </lineage>
</organism>
<proteinExistence type="predicted"/>
<reference evidence="3" key="1">
    <citation type="journal article" date="2019" name="Int. J. Syst. Evol. Microbiol.">
        <title>The Global Catalogue of Microorganisms (GCM) 10K type strain sequencing project: providing services to taxonomists for standard genome sequencing and annotation.</title>
        <authorList>
            <consortium name="The Broad Institute Genomics Platform"/>
            <consortium name="The Broad Institute Genome Sequencing Center for Infectious Disease"/>
            <person name="Wu L."/>
            <person name="Ma J."/>
        </authorList>
    </citation>
    <scope>NUCLEOTIDE SEQUENCE [LARGE SCALE GENOMIC DNA]</scope>
    <source>
        <strain evidence="3">CGMCC 4.7152</strain>
    </source>
</reference>
<evidence type="ECO:0000313" key="3">
    <source>
        <dbReference type="Proteomes" id="UP001595912"/>
    </source>
</evidence>
<keyword evidence="1" id="KW-1133">Transmembrane helix</keyword>
<feature type="transmembrane region" description="Helical" evidence="1">
    <location>
        <begin position="185"/>
        <end position="206"/>
    </location>
</feature>
<dbReference type="NCBIfam" id="NF041646">
    <property type="entry name" value="VC0807_fam"/>
    <property type="match status" value="1"/>
</dbReference>
<dbReference type="EMBL" id="JBHSIU010000011">
    <property type="protein sequence ID" value="MFC4998095.1"/>
    <property type="molecule type" value="Genomic_DNA"/>
</dbReference>
<feature type="transmembrane region" description="Helical" evidence="1">
    <location>
        <begin position="74"/>
        <end position="92"/>
    </location>
</feature>
<evidence type="ECO:0000256" key="1">
    <source>
        <dbReference type="SAM" id="Phobius"/>
    </source>
</evidence>
<accession>A0ABV9VP05</accession>
<dbReference type="Proteomes" id="UP001595912">
    <property type="component" value="Unassembled WGS sequence"/>
</dbReference>
<feature type="transmembrane region" description="Helical" evidence="1">
    <location>
        <begin position="12"/>
        <end position="35"/>
    </location>
</feature>
<dbReference type="RefSeq" id="WP_380114350.1">
    <property type="nucleotide sequence ID" value="NZ_JBHSIU010000011.1"/>
</dbReference>
<evidence type="ECO:0000313" key="2">
    <source>
        <dbReference type="EMBL" id="MFC4998095.1"/>
    </source>
</evidence>
<name>A0ABV9VP05_9ACTN</name>
<comment type="caution">
    <text evidence="2">The sequence shown here is derived from an EMBL/GenBank/DDBJ whole genome shotgun (WGS) entry which is preliminary data.</text>
</comment>
<feature type="transmembrane region" description="Helical" evidence="1">
    <location>
        <begin position="98"/>
        <end position="119"/>
    </location>
</feature>
<keyword evidence="3" id="KW-1185">Reference proteome</keyword>